<name>A0AAD1NPX3_9GAMM</name>
<dbReference type="PANTHER" id="PTHR35936:SF25">
    <property type="entry name" value="ABC TRANSPORTER SUBSTRATE-BINDING PROTEIN"/>
    <property type="match status" value="1"/>
</dbReference>
<evidence type="ECO:0000313" key="6">
    <source>
        <dbReference type="Proteomes" id="UP000825078"/>
    </source>
</evidence>
<organism evidence="5 6">
    <name type="scientific">Shewanella algae</name>
    <dbReference type="NCBI Taxonomy" id="38313"/>
    <lineage>
        <taxon>Bacteria</taxon>
        <taxon>Pseudomonadati</taxon>
        <taxon>Pseudomonadota</taxon>
        <taxon>Gammaproteobacteria</taxon>
        <taxon>Alteromonadales</taxon>
        <taxon>Shewanellaceae</taxon>
        <taxon>Shewanella</taxon>
    </lineage>
</organism>
<dbReference type="Proteomes" id="UP000825078">
    <property type="component" value="Chromosome"/>
</dbReference>
<sequence>MQASFTGMKFTLYPFAAFLTVMLISPVSMAEEDSNGIKLRICVEESEFPPFNYFSRVDGYKTHDSDGYDIQLLYRLFTPPRWQLQIITLPWPRCMLEVEQGKIDAAMSASANPERRRKFLLSRSYYYLTPGVVFLKRRFPQGLRFNSLTELAQLGTVCGIRGFNYRNFGWDNSQPLSLSKDLPLIPELLIRGRCDFFLARLEIFSGTLKLMDRDPQVIGLATQAIPNTRPEPFYMLVSRQSSHKMALLEEFNTGVTQLEKSGELQLLLQTFTGH</sequence>
<feature type="domain" description="Solute-binding protein family 3/N-terminal" evidence="4">
    <location>
        <begin position="38"/>
        <end position="274"/>
    </location>
</feature>
<dbReference type="InterPro" id="IPR001638">
    <property type="entry name" value="Solute-binding_3/MltF_N"/>
</dbReference>
<feature type="signal peptide" evidence="3">
    <location>
        <begin position="1"/>
        <end position="30"/>
    </location>
</feature>
<dbReference type="Pfam" id="PF00497">
    <property type="entry name" value="SBP_bac_3"/>
    <property type="match status" value="1"/>
</dbReference>
<evidence type="ECO:0000256" key="1">
    <source>
        <dbReference type="ARBA" id="ARBA00010333"/>
    </source>
</evidence>
<comment type="similarity">
    <text evidence="1">Belongs to the bacterial solute-binding protein 3 family.</text>
</comment>
<dbReference type="Gene3D" id="3.40.190.10">
    <property type="entry name" value="Periplasmic binding protein-like II"/>
    <property type="match status" value="2"/>
</dbReference>
<evidence type="ECO:0000256" key="3">
    <source>
        <dbReference type="SAM" id="SignalP"/>
    </source>
</evidence>
<keyword evidence="2 3" id="KW-0732">Signal</keyword>
<protein>
    <recommendedName>
        <fullName evidence="4">Solute-binding protein family 3/N-terminal domain-containing protein</fullName>
    </recommendedName>
</protein>
<dbReference type="SUPFAM" id="SSF53850">
    <property type="entry name" value="Periplasmic binding protein-like II"/>
    <property type="match status" value="1"/>
</dbReference>
<dbReference type="AlphaFoldDB" id="A0AAD1NPX3"/>
<dbReference type="PANTHER" id="PTHR35936">
    <property type="entry name" value="MEMBRANE-BOUND LYTIC MUREIN TRANSGLYCOSYLASE F"/>
    <property type="match status" value="1"/>
</dbReference>
<proteinExistence type="inferred from homology"/>
<gene>
    <name evidence="5" type="ORF">TUM17379_38970</name>
</gene>
<feature type="chain" id="PRO_5042114598" description="Solute-binding protein family 3/N-terminal domain-containing protein" evidence="3">
    <location>
        <begin position="31"/>
        <end position="274"/>
    </location>
</feature>
<evidence type="ECO:0000313" key="5">
    <source>
        <dbReference type="EMBL" id="BCV46879.1"/>
    </source>
</evidence>
<evidence type="ECO:0000256" key="2">
    <source>
        <dbReference type="ARBA" id="ARBA00022729"/>
    </source>
</evidence>
<dbReference type="SMART" id="SM00062">
    <property type="entry name" value="PBPb"/>
    <property type="match status" value="1"/>
</dbReference>
<evidence type="ECO:0000259" key="4">
    <source>
        <dbReference type="SMART" id="SM00062"/>
    </source>
</evidence>
<dbReference type="EMBL" id="AP024613">
    <property type="protein sequence ID" value="BCV46879.1"/>
    <property type="molecule type" value="Genomic_DNA"/>
</dbReference>
<accession>A0AAD1NPX3</accession>
<reference evidence="5" key="1">
    <citation type="submission" date="2021-05" db="EMBL/GenBank/DDBJ databases">
        <title>Molecular characterization for Shewanella algae harboring chromosomal blaOXA-55-like strains isolated from clinical and environment sample.</title>
        <authorList>
            <person name="Ohama Y."/>
            <person name="Aoki K."/>
            <person name="Harada S."/>
            <person name="Moriya K."/>
            <person name="Ishii Y."/>
            <person name="Tateda K."/>
        </authorList>
    </citation>
    <scope>NUCLEOTIDE SEQUENCE</scope>
    <source>
        <strain evidence="5">TUM17379</strain>
    </source>
</reference>